<gene>
    <name evidence="1" type="ORF">E2C01_067074</name>
</gene>
<keyword evidence="2" id="KW-1185">Reference proteome</keyword>
<dbReference type="Proteomes" id="UP000324222">
    <property type="component" value="Unassembled WGS sequence"/>
</dbReference>
<dbReference type="AlphaFoldDB" id="A0A5B7HIV1"/>
<evidence type="ECO:0000313" key="1">
    <source>
        <dbReference type="EMBL" id="MPC72761.1"/>
    </source>
</evidence>
<protein>
    <submittedName>
        <fullName evidence="1">Uncharacterized protein</fullName>
    </submittedName>
</protein>
<sequence length="71" mass="8030">MEGQADVGGAARRMLSKHSPRLGLFRGSDFGDPTLEVRLQSQWKSIGVFIRGHLSLGWKRDSRYPSVKRVF</sequence>
<accession>A0A5B7HIV1</accession>
<name>A0A5B7HIV1_PORTR</name>
<comment type="caution">
    <text evidence="1">The sequence shown here is derived from an EMBL/GenBank/DDBJ whole genome shotgun (WGS) entry which is preliminary data.</text>
</comment>
<dbReference type="EMBL" id="VSRR010035364">
    <property type="protein sequence ID" value="MPC72761.1"/>
    <property type="molecule type" value="Genomic_DNA"/>
</dbReference>
<organism evidence="1 2">
    <name type="scientific">Portunus trituberculatus</name>
    <name type="common">Swimming crab</name>
    <name type="synonym">Neptunus trituberculatus</name>
    <dbReference type="NCBI Taxonomy" id="210409"/>
    <lineage>
        <taxon>Eukaryota</taxon>
        <taxon>Metazoa</taxon>
        <taxon>Ecdysozoa</taxon>
        <taxon>Arthropoda</taxon>
        <taxon>Crustacea</taxon>
        <taxon>Multicrustacea</taxon>
        <taxon>Malacostraca</taxon>
        <taxon>Eumalacostraca</taxon>
        <taxon>Eucarida</taxon>
        <taxon>Decapoda</taxon>
        <taxon>Pleocyemata</taxon>
        <taxon>Brachyura</taxon>
        <taxon>Eubrachyura</taxon>
        <taxon>Portunoidea</taxon>
        <taxon>Portunidae</taxon>
        <taxon>Portuninae</taxon>
        <taxon>Portunus</taxon>
    </lineage>
</organism>
<evidence type="ECO:0000313" key="2">
    <source>
        <dbReference type="Proteomes" id="UP000324222"/>
    </source>
</evidence>
<proteinExistence type="predicted"/>
<reference evidence="1 2" key="1">
    <citation type="submission" date="2019-05" db="EMBL/GenBank/DDBJ databases">
        <title>Another draft genome of Portunus trituberculatus and its Hox gene families provides insights of decapod evolution.</title>
        <authorList>
            <person name="Jeong J.-H."/>
            <person name="Song I."/>
            <person name="Kim S."/>
            <person name="Choi T."/>
            <person name="Kim D."/>
            <person name="Ryu S."/>
            <person name="Kim W."/>
        </authorList>
    </citation>
    <scope>NUCLEOTIDE SEQUENCE [LARGE SCALE GENOMIC DNA]</scope>
    <source>
        <tissue evidence="1">Muscle</tissue>
    </source>
</reference>